<comment type="caution">
    <text evidence="3">The sequence shown here is derived from an EMBL/GenBank/DDBJ whole genome shotgun (WGS) entry which is preliminary data.</text>
</comment>
<keyword evidence="2" id="KW-0732">Signal</keyword>
<feature type="chain" id="PRO_5042010444" description="Lipoprotein" evidence="2">
    <location>
        <begin position="23"/>
        <end position="307"/>
    </location>
</feature>
<name>A0AAF1K6K2_9PROT</name>
<keyword evidence="4" id="KW-1185">Reference proteome</keyword>
<reference evidence="3" key="1">
    <citation type="submission" date="2020-01" db="EMBL/GenBank/DDBJ databases">
        <authorList>
            <person name="Rat A."/>
        </authorList>
    </citation>
    <scope>NUCLEOTIDE SEQUENCE</scope>
    <source>
        <strain evidence="3">LMG 28251</strain>
    </source>
</reference>
<dbReference type="Proteomes" id="UP001196068">
    <property type="component" value="Unassembled WGS sequence"/>
</dbReference>
<dbReference type="EMBL" id="JAAEDH010000041">
    <property type="protein sequence ID" value="MBR0657549.1"/>
    <property type="molecule type" value="Genomic_DNA"/>
</dbReference>
<organism evidence="3 4">
    <name type="scientific">Plastoroseomonas arctica</name>
    <dbReference type="NCBI Taxonomy" id="1509237"/>
    <lineage>
        <taxon>Bacteria</taxon>
        <taxon>Pseudomonadati</taxon>
        <taxon>Pseudomonadota</taxon>
        <taxon>Alphaproteobacteria</taxon>
        <taxon>Acetobacterales</taxon>
        <taxon>Acetobacteraceae</taxon>
        <taxon>Plastoroseomonas</taxon>
    </lineage>
</organism>
<gene>
    <name evidence="3" type="ORF">GXW79_20915</name>
</gene>
<evidence type="ECO:0000256" key="2">
    <source>
        <dbReference type="SAM" id="SignalP"/>
    </source>
</evidence>
<reference evidence="3" key="2">
    <citation type="journal article" date="2021" name="Syst. Appl. Microbiol.">
        <title>Roseomonas hellenica sp. nov., isolated from roots of wild-growing Alkanna tinctoria.</title>
        <authorList>
            <person name="Rat A."/>
            <person name="Naranjo H.D."/>
            <person name="Lebbe L."/>
            <person name="Cnockaert M."/>
            <person name="Krigas N."/>
            <person name="Grigoriadou K."/>
            <person name="Maloupa E."/>
            <person name="Willems A."/>
        </authorList>
    </citation>
    <scope>NUCLEOTIDE SEQUENCE</scope>
    <source>
        <strain evidence="3">LMG 28251</strain>
    </source>
</reference>
<dbReference type="AlphaFoldDB" id="A0AAF1K6K2"/>
<evidence type="ECO:0000256" key="1">
    <source>
        <dbReference type="SAM" id="MobiDB-lite"/>
    </source>
</evidence>
<sequence length="307" mass="32696">MPKHAHLRRRSLLAALALPALAGCTAPLPALTGRGITPEARVLLDRSAAAHGLPAFRAINDVSLRYEGEWAPIVGRLQPVLVDAGFRAGSEERLLPRTGLVAQAHTGPSGRKRVVRRAGPGPKGSVEVSFNDASSQDEDQRAAAALVADGYLLFLLGPILLAGGWPVARTLAGEVSGSEVIAVHGQGWTCDVLRIEASPGLGLSSSDRLALFIDREEGLMRRVRFSLDGLRSTRGAVAEVDVAGHVTREGVRWPTRFHERLLRPLPLPVHDWRLTGFDLNRGFGTAEIDGAAFSGRALPPATLLAEA</sequence>
<proteinExistence type="predicted"/>
<evidence type="ECO:0000313" key="4">
    <source>
        <dbReference type="Proteomes" id="UP001196068"/>
    </source>
</evidence>
<evidence type="ECO:0000313" key="3">
    <source>
        <dbReference type="EMBL" id="MBR0657549.1"/>
    </source>
</evidence>
<feature type="region of interest" description="Disordered" evidence="1">
    <location>
        <begin position="104"/>
        <end position="133"/>
    </location>
</feature>
<feature type="signal peptide" evidence="2">
    <location>
        <begin position="1"/>
        <end position="22"/>
    </location>
</feature>
<dbReference type="RefSeq" id="WP_211876409.1">
    <property type="nucleotide sequence ID" value="NZ_JAAEDH010000041.1"/>
</dbReference>
<dbReference type="PROSITE" id="PS51257">
    <property type="entry name" value="PROKAR_LIPOPROTEIN"/>
    <property type="match status" value="1"/>
</dbReference>
<accession>A0AAF1K6K2</accession>
<evidence type="ECO:0008006" key="5">
    <source>
        <dbReference type="Google" id="ProtNLM"/>
    </source>
</evidence>
<protein>
    <recommendedName>
        <fullName evidence="5">Lipoprotein</fullName>
    </recommendedName>
</protein>